<sequence>MAKLLIKESSPLLGKVRVSGAKNAALPILAATILGTEDIILEDLPKLKDVEVMCEVLESLGATVEKLDEHRVKINSNTINKYEVDYQLMHKMRASFIVMGALIGRMGKARSSMPGGCAIGARPVDLHLKGFRSLGVNVDVEEADEYTDIFAHADNLAGNKIYLDFPSVGATQNIILAAVLAQGETVIDNAAMEPEIVDMVNFLNKMGAKIYGAGTSTIRIRGVEKLLGATHQIMPDRIEAGTFMVAAAATHGDIILNNVIVSHMRPVIAKLREAGCEIYEEADSLRIIATKKLKPIKVKTLPYPGFPTDMQAQFMALETLIEGKSEVIETVFENRFMHVEELRKLGADIDVEDRTATIRGVEKLHAAEVKATDLRAGAALVIAALCAEGETTLSDIYHIDRGYEDFEEKFRSLGAKVYRVEE</sequence>
<organism evidence="14 15">
    <name type="scientific">Fenollaria massiliensis</name>
    <dbReference type="NCBI Taxonomy" id="938288"/>
    <lineage>
        <taxon>Bacteria</taxon>
        <taxon>Bacillati</taxon>
        <taxon>Bacillota</taxon>
        <taxon>Clostridia</taxon>
        <taxon>Eubacteriales</taxon>
        <taxon>Fenollaria</taxon>
    </lineage>
</organism>
<dbReference type="AlphaFoldDB" id="A0A9E7DK81"/>
<dbReference type="PANTHER" id="PTHR43783:SF1">
    <property type="entry name" value="UDP-N-ACETYLGLUCOSAMINE 1-CARBOXYVINYLTRANSFERASE"/>
    <property type="match status" value="1"/>
</dbReference>
<gene>
    <name evidence="12 14" type="primary">murA</name>
    <name evidence="14" type="ORF">M1R53_01480</name>
</gene>
<dbReference type="InterPro" id="IPR005750">
    <property type="entry name" value="UDP_GlcNAc_COvinyl_MurA"/>
</dbReference>
<dbReference type="RefSeq" id="WP_249242832.1">
    <property type="nucleotide sequence ID" value="NZ_CP096649.1"/>
</dbReference>
<dbReference type="Gene3D" id="3.65.10.10">
    <property type="entry name" value="Enolpyruvate transferase domain"/>
    <property type="match status" value="2"/>
</dbReference>
<dbReference type="GO" id="GO:0008760">
    <property type="term" value="F:UDP-N-acetylglucosamine 1-carboxyvinyltransferase activity"/>
    <property type="evidence" value="ECO:0007669"/>
    <property type="project" value="UniProtKB-UniRule"/>
</dbReference>
<dbReference type="GO" id="GO:0051301">
    <property type="term" value="P:cell division"/>
    <property type="evidence" value="ECO:0007669"/>
    <property type="project" value="UniProtKB-KW"/>
</dbReference>
<dbReference type="CDD" id="cd01555">
    <property type="entry name" value="UdpNAET"/>
    <property type="match status" value="1"/>
</dbReference>
<feature type="domain" description="Enolpyruvate transferase" evidence="13">
    <location>
        <begin position="7"/>
        <end position="409"/>
    </location>
</feature>
<dbReference type="PANTHER" id="PTHR43783">
    <property type="entry name" value="UDP-N-ACETYLGLUCOSAMINE 1-CARBOXYVINYLTRANSFERASE"/>
    <property type="match status" value="1"/>
</dbReference>
<evidence type="ECO:0000256" key="5">
    <source>
        <dbReference type="ARBA" id="ARBA00022679"/>
    </source>
</evidence>
<dbReference type="GO" id="GO:0008360">
    <property type="term" value="P:regulation of cell shape"/>
    <property type="evidence" value="ECO:0007669"/>
    <property type="project" value="UniProtKB-KW"/>
</dbReference>
<dbReference type="HAMAP" id="MF_00111">
    <property type="entry name" value="MurA"/>
    <property type="match status" value="1"/>
</dbReference>
<keyword evidence="9 12" id="KW-0961">Cell wall biogenesis/degradation</keyword>
<dbReference type="GO" id="GO:0005737">
    <property type="term" value="C:cytoplasm"/>
    <property type="evidence" value="ECO:0007669"/>
    <property type="project" value="UniProtKB-SubCell"/>
</dbReference>
<dbReference type="GO" id="GO:0009252">
    <property type="term" value="P:peptidoglycan biosynthetic process"/>
    <property type="evidence" value="ECO:0007669"/>
    <property type="project" value="UniProtKB-UniRule"/>
</dbReference>
<dbReference type="GO" id="GO:0019277">
    <property type="term" value="P:UDP-N-acetylgalactosamine biosynthetic process"/>
    <property type="evidence" value="ECO:0007669"/>
    <property type="project" value="InterPro"/>
</dbReference>
<evidence type="ECO:0000256" key="11">
    <source>
        <dbReference type="ARBA" id="ARBA00047527"/>
    </source>
</evidence>
<keyword evidence="4 12" id="KW-0132">Cell division</keyword>
<comment type="pathway">
    <text evidence="2 12">Cell wall biogenesis; peptidoglycan biosynthesis.</text>
</comment>
<reference evidence="14" key="1">
    <citation type="submission" date="2022-04" db="EMBL/GenBank/DDBJ databases">
        <title>Complete genome sequences of Ezakiella coagulans and Fenollaria massiliensis.</title>
        <authorList>
            <person name="France M.T."/>
            <person name="Clifford J."/>
            <person name="Narina S."/>
            <person name="Rutt L."/>
            <person name="Ravel J."/>
        </authorList>
    </citation>
    <scope>NUCLEOTIDE SEQUENCE</scope>
    <source>
        <strain evidence="14">C0061C2</strain>
    </source>
</reference>
<evidence type="ECO:0000256" key="12">
    <source>
        <dbReference type="HAMAP-Rule" id="MF_00111"/>
    </source>
</evidence>
<dbReference type="InterPro" id="IPR013792">
    <property type="entry name" value="RNA3'P_cycl/enolpyr_Trfase_a/b"/>
</dbReference>
<feature type="binding site" evidence="12">
    <location>
        <position position="331"/>
    </location>
    <ligand>
        <name>UDP-N-acetyl-alpha-D-glucosamine</name>
        <dbReference type="ChEBI" id="CHEBI:57705"/>
    </ligand>
</feature>
<comment type="function">
    <text evidence="12">Cell wall formation. Adds enolpyruvyl to UDP-N-acetylglucosamine.</text>
</comment>
<keyword evidence="5 12" id="KW-0808">Transferase</keyword>
<comment type="subcellular location">
    <subcellularLocation>
        <location evidence="1 12">Cytoplasm</location>
    </subcellularLocation>
</comment>
<evidence type="ECO:0000259" key="13">
    <source>
        <dbReference type="Pfam" id="PF00275"/>
    </source>
</evidence>
<keyword evidence="3 12" id="KW-0963">Cytoplasm</keyword>
<dbReference type="Proteomes" id="UP000831151">
    <property type="component" value="Chromosome"/>
</dbReference>
<protein>
    <recommendedName>
        <fullName evidence="12">UDP-N-acetylglucosamine 1-carboxyvinyltransferase</fullName>
        <ecNumber evidence="12">2.5.1.7</ecNumber>
    </recommendedName>
    <alternativeName>
        <fullName evidence="12">Enoylpyruvate transferase</fullName>
    </alternativeName>
    <alternativeName>
        <fullName evidence="12">UDP-N-acetylglucosamine enolpyruvyl transferase</fullName>
        <shortName evidence="12">EPT</shortName>
    </alternativeName>
</protein>
<keyword evidence="15" id="KW-1185">Reference proteome</keyword>
<evidence type="ECO:0000256" key="1">
    <source>
        <dbReference type="ARBA" id="ARBA00004496"/>
    </source>
</evidence>
<feature type="binding site" evidence="12">
    <location>
        <begin position="122"/>
        <end position="126"/>
    </location>
    <ligand>
        <name>UDP-N-acetyl-alpha-D-glucosamine</name>
        <dbReference type="ChEBI" id="CHEBI:57705"/>
    </ligand>
</feature>
<keyword evidence="7 12" id="KW-0573">Peptidoglycan synthesis</keyword>
<comment type="similarity">
    <text evidence="10 12">Belongs to the EPSP synthase family. MurA subfamily.</text>
</comment>
<evidence type="ECO:0000256" key="4">
    <source>
        <dbReference type="ARBA" id="ARBA00022618"/>
    </source>
</evidence>
<dbReference type="InterPro" id="IPR050068">
    <property type="entry name" value="MurA_subfamily"/>
</dbReference>
<keyword evidence="12" id="KW-0670">Pyruvate</keyword>
<evidence type="ECO:0000256" key="8">
    <source>
        <dbReference type="ARBA" id="ARBA00023306"/>
    </source>
</evidence>
<dbReference type="InterPro" id="IPR001986">
    <property type="entry name" value="Enolpyruvate_Tfrase_dom"/>
</dbReference>
<dbReference type="FunFam" id="3.65.10.10:FF:000001">
    <property type="entry name" value="UDP-N-acetylglucosamine 1-carboxyvinyltransferase"/>
    <property type="match status" value="1"/>
</dbReference>
<evidence type="ECO:0000313" key="14">
    <source>
        <dbReference type="EMBL" id="UQK59371.1"/>
    </source>
</evidence>
<evidence type="ECO:0000256" key="7">
    <source>
        <dbReference type="ARBA" id="ARBA00022984"/>
    </source>
</evidence>
<dbReference type="InterPro" id="IPR036968">
    <property type="entry name" value="Enolpyruvate_Tfrase_sf"/>
</dbReference>
<feature type="modified residue" description="2-(S-cysteinyl)pyruvic acid O-phosphothioketal" evidence="12">
    <location>
        <position position="117"/>
    </location>
</feature>
<proteinExistence type="inferred from homology"/>
<dbReference type="NCBIfam" id="NF006873">
    <property type="entry name" value="PRK09369.1"/>
    <property type="match status" value="1"/>
</dbReference>
<name>A0A9E7DK81_9FIRM</name>
<comment type="caution">
    <text evidence="12">Lacks conserved residue(s) required for the propagation of feature annotation.</text>
</comment>
<feature type="active site" description="Proton donor" evidence="12">
    <location>
        <position position="117"/>
    </location>
</feature>
<keyword evidence="8 12" id="KW-0131">Cell cycle</keyword>
<dbReference type="GO" id="GO:0071555">
    <property type="term" value="P:cell wall organization"/>
    <property type="evidence" value="ECO:0007669"/>
    <property type="project" value="UniProtKB-KW"/>
</dbReference>
<dbReference type="EMBL" id="CP096649">
    <property type="protein sequence ID" value="UQK59371.1"/>
    <property type="molecule type" value="Genomic_DNA"/>
</dbReference>
<evidence type="ECO:0000256" key="6">
    <source>
        <dbReference type="ARBA" id="ARBA00022960"/>
    </source>
</evidence>
<feature type="binding site" evidence="12">
    <location>
        <position position="309"/>
    </location>
    <ligand>
        <name>UDP-N-acetyl-alpha-D-glucosamine</name>
        <dbReference type="ChEBI" id="CHEBI:57705"/>
    </ligand>
</feature>
<evidence type="ECO:0000256" key="10">
    <source>
        <dbReference type="ARBA" id="ARBA00038367"/>
    </source>
</evidence>
<keyword evidence="6 12" id="KW-0133">Cell shape</keyword>
<evidence type="ECO:0000256" key="9">
    <source>
        <dbReference type="ARBA" id="ARBA00023316"/>
    </source>
</evidence>
<dbReference type="KEGG" id="fms:M1R53_01480"/>
<feature type="binding site" evidence="12">
    <location>
        <begin position="22"/>
        <end position="23"/>
    </location>
    <ligand>
        <name>phosphoenolpyruvate</name>
        <dbReference type="ChEBI" id="CHEBI:58702"/>
    </ligand>
</feature>
<dbReference type="Pfam" id="PF00275">
    <property type="entry name" value="EPSP_synthase"/>
    <property type="match status" value="1"/>
</dbReference>
<evidence type="ECO:0000256" key="2">
    <source>
        <dbReference type="ARBA" id="ARBA00004752"/>
    </source>
</evidence>
<feature type="binding site" evidence="12">
    <location>
        <position position="93"/>
    </location>
    <ligand>
        <name>UDP-N-acetyl-alpha-D-glucosamine</name>
        <dbReference type="ChEBI" id="CHEBI:57705"/>
    </ligand>
</feature>
<comment type="catalytic activity">
    <reaction evidence="11 12">
        <text>phosphoenolpyruvate + UDP-N-acetyl-alpha-D-glucosamine = UDP-N-acetyl-3-O-(1-carboxyvinyl)-alpha-D-glucosamine + phosphate</text>
        <dbReference type="Rhea" id="RHEA:18681"/>
        <dbReference type="ChEBI" id="CHEBI:43474"/>
        <dbReference type="ChEBI" id="CHEBI:57705"/>
        <dbReference type="ChEBI" id="CHEBI:58702"/>
        <dbReference type="ChEBI" id="CHEBI:68483"/>
        <dbReference type="EC" id="2.5.1.7"/>
    </reaction>
</comment>
<evidence type="ECO:0000256" key="3">
    <source>
        <dbReference type="ARBA" id="ARBA00022490"/>
    </source>
</evidence>
<dbReference type="SUPFAM" id="SSF55205">
    <property type="entry name" value="EPT/RTPC-like"/>
    <property type="match status" value="1"/>
</dbReference>
<dbReference type="EC" id="2.5.1.7" evidence="12"/>
<accession>A0A9E7DK81</accession>
<dbReference type="NCBIfam" id="TIGR01072">
    <property type="entry name" value="murA"/>
    <property type="match status" value="1"/>
</dbReference>
<evidence type="ECO:0000313" key="15">
    <source>
        <dbReference type="Proteomes" id="UP000831151"/>
    </source>
</evidence>